<keyword evidence="1" id="KW-0539">Nucleus</keyword>
<name>A0AAN7H5P3_9PEZI</name>
<reference evidence="4" key="2">
    <citation type="submission" date="2023-05" db="EMBL/GenBank/DDBJ databases">
        <authorList>
            <consortium name="Lawrence Berkeley National Laboratory"/>
            <person name="Steindorff A."/>
            <person name="Hensen N."/>
            <person name="Bonometti L."/>
            <person name="Westerberg I."/>
            <person name="Brannstrom I.O."/>
            <person name="Guillou S."/>
            <person name="Cros-Aarteil S."/>
            <person name="Calhoun S."/>
            <person name="Haridas S."/>
            <person name="Kuo A."/>
            <person name="Mondo S."/>
            <person name="Pangilinan J."/>
            <person name="Riley R."/>
            <person name="Labutti K."/>
            <person name="Andreopoulos B."/>
            <person name="Lipzen A."/>
            <person name="Chen C."/>
            <person name="Yanf M."/>
            <person name="Daum C."/>
            <person name="Ng V."/>
            <person name="Clum A."/>
            <person name="Ohm R."/>
            <person name="Martin F."/>
            <person name="Silar P."/>
            <person name="Natvig D."/>
            <person name="Lalanne C."/>
            <person name="Gautier V."/>
            <person name="Ament-Velasquez S.L."/>
            <person name="Kruys A."/>
            <person name="Hutchinson M.I."/>
            <person name="Powell A.J."/>
            <person name="Barry K."/>
            <person name="Miller A.N."/>
            <person name="Grigoriev I.V."/>
            <person name="Debuchy R."/>
            <person name="Gladieux P."/>
            <person name="Thoren M.H."/>
            <person name="Johannesson H."/>
        </authorList>
    </citation>
    <scope>NUCLEOTIDE SEQUENCE</scope>
    <source>
        <strain evidence="4">CBS 532.94</strain>
    </source>
</reference>
<organism evidence="4 5">
    <name type="scientific">Achaetomium macrosporum</name>
    <dbReference type="NCBI Taxonomy" id="79813"/>
    <lineage>
        <taxon>Eukaryota</taxon>
        <taxon>Fungi</taxon>
        <taxon>Dikarya</taxon>
        <taxon>Ascomycota</taxon>
        <taxon>Pezizomycotina</taxon>
        <taxon>Sordariomycetes</taxon>
        <taxon>Sordariomycetidae</taxon>
        <taxon>Sordariales</taxon>
        <taxon>Chaetomiaceae</taxon>
        <taxon>Achaetomium</taxon>
    </lineage>
</organism>
<evidence type="ECO:0000259" key="3">
    <source>
        <dbReference type="PROSITE" id="PS50048"/>
    </source>
</evidence>
<dbReference type="PANTHER" id="PTHR37534:SF40">
    <property type="entry name" value="ZN(2)-C6 FUNGAL-TYPE DOMAIN-CONTAINING PROTEIN"/>
    <property type="match status" value="1"/>
</dbReference>
<dbReference type="Pfam" id="PF00172">
    <property type="entry name" value="Zn_clus"/>
    <property type="match status" value="1"/>
</dbReference>
<reference evidence="4" key="1">
    <citation type="journal article" date="2023" name="Mol. Phylogenet. Evol.">
        <title>Genome-scale phylogeny and comparative genomics of the fungal order Sordariales.</title>
        <authorList>
            <person name="Hensen N."/>
            <person name="Bonometti L."/>
            <person name="Westerberg I."/>
            <person name="Brannstrom I.O."/>
            <person name="Guillou S."/>
            <person name="Cros-Aarteil S."/>
            <person name="Calhoun S."/>
            <person name="Haridas S."/>
            <person name="Kuo A."/>
            <person name="Mondo S."/>
            <person name="Pangilinan J."/>
            <person name="Riley R."/>
            <person name="LaButti K."/>
            <person name="Andreopoulos B."/>
            <person name="Lipzen A."/>
            <person name="Chen C."/>
            <person name="Yan M."/>
            <person name="Daum C."/>
            <person name="Ng V."/>
            <person name="Clum A."/>
            <person name="Steindorff A."/>
            <person name="Ohm R.A."/>
            <person name="Martin F."/>
            <person name="Silar P."/>
            <person name="Natvig D.O."/>
            <person name="Lalanne C."/>
            <person name="Gautier V."/>
            <person name="Ament-Velasquez S.L."/>
            <person name="Kruys A."/>
            <person name="Hutchinson M.I."/>
            <person name="Powell A.J."/>
            <person name="Barry K."/>
            <person name="Miller A.N."/>
            <person name="Grigoriev I.V."/>
            <person name="Debuchy R."/>
            <person name="Gladieux P."/>
            <person name="Hiltunen Thoren M."/>
            <person name="Johannesson H."/>
        </authorList>
    </citation>
    <scope>NUCLEOTIDE SEQUENCE</scope>
    <source>
        <strain evidence="4">CBS 532.94</strain>
    </source>
</reference>
<dbReference type="GO" id="GO:0005634">
    <property type="term" value="C:nucleus"/>
    <property type="evidence" value="ECO:0007669"/>
    <property type="project" value="TreeGrafter"/>
</dbReference>
<feature type="region of interest" description="Disordered" evidence="2">
    <location>
        <begin position="188"/>
        <end position="222"/>
    </location>
</feature>
<dbReference type="AlphaFoldDB" id="A0AAN7H5P3"/>
<dbReference type="CDD" id="cd00067">
    <property type="entry name" value="GAL4"/>
    <property type="match status" value="1"/>
</dbReference>
<keyword evidence="5" id="KW-1185">Reference proteome</keyword>
<evidence type="ECO:0000313" key="5">
    <source>
        <dbReference type="Proteomes" id="UP001303760"/>
    </source>
</evidence>
<evidence type="ECO:0000256" key="2">
    <source>
        <dbReference type="SAM" id="MobiDB-lite"/>
    </source>
</evidence>
<dbReference type="InterPro" id="IPR036864">
    <property type="entry name" value="Zn2-C6_fun-type_DNA-bd_sf"/>
</dbReference>
<dbReference type="PANTHER" id="PTHR37534">
    <property type="entry name" value="TRANSCRIPTIONAL ACTIVATOR PROTEIN UGA3"/>
    <property type="match status" value="1"/>
</dbReference>
<feature type="domain" description="Zn(2)-C6 fungal-type" evidence="3">
    <location>
        <begin position="95"/>
        <end position="125"/>
    </location>
</feature>
<sequence length="726" mass="79893">MDLDRRVHPQSRQQHYSFGNSLRSAVSHLENAAPSPPYTTPGSNYSPNAQRGASPVRVLNMGTVNMGNDNGKGGGSKHALPASPVAGKSKRVRTGCLTCRERHLKCDEGVPHCNNCRKSNRECRRGIRLNFLDIQVKDPPRLASTAEWSVQILDESRSIASEYKGGLDRYPKIVPSSSEADLDVTCTRQTEPADSKVASSSGEASTVYRPNDVGQPPPREVAHKDSDLARANAANLSLAPRSAPRLQPGVTGFGQDILVYGPLDENDMAKGPNPDTRNTGTRDELSTASPVILRDAGSSTHALQPSSQLDLKQALGAPTRLMTPSSEQTTGERDYLNADEEIVFMQVFIDEVAVWMDALDKDKHFATTVPYIALKLPMLLNAMLACGAKHLALIGAQDGVKADYYYGIAMTQLLRSQQGRDRDLTECALTAVILNAYEIMGERPSQRLGRVATTRALIRECGWDASSAGLGAACFWVNVGMEVLSCISFGWPTAWEPDQWGLDLEFAILGAASRSRSRSVAASDDIWGVQVDNQSASHPGVDNNPEQLGGEELWVHRIFYILAKVANFRANTPQFQEPSPHDEQVRLQNRFAEWRRLQNMCNAWNLNCPRSMRPYGYSPGPSPKSLFPNVWLIKPSAKLGRTFYHTAMCLLAQTNPLDPRDSRENRASQLHHAHHVCGIDCGRAEERVGMGRCWDESTVGVKSRSAGSIAYGWVTTRNQYAERARW</sequence>
<proteinExistence type="predicted"/>
<dbReference type="GO" id="GO:0045944">
    <property type="term" value="P:positive regulation of transcription by RNA polymerase II"/>
    <property type="evidence" value="ECO:0007669"/>
    <property type="project" value="TreeGrafter"/>
</dbReference>
<accession>A0AAN7H5P3</accession>
<dbReference type="Gene3D" id="4.10.240.10">
    <property type="entry name" value="Zn(2)-C6 fungal-type DNA-binding domain"/>
    <property type="match status" value="1"/>
</dbReference>
<protein>
    <recommendedName>
        <fullName evidence="3">Zn(2)-C6 fungal-type domain-containing protein</fullName>
    </recommendedName>
</protein>
<dbReference type="Proteomes" id="UP001303760">
    <property type="component" value="Unassembled WGS sequence"/>
</dbReference>
<dbReference type="SMART" id="SM00066">
    <property type="entry name" value="GAL4"/>
    <property type="match status" value="1"/>
</dbReference>
<feature type="compositionally biased region" description="Polar residues" evidence="2">
    <location>
        <begin position="40"/>
        <end position="51"/>
    </location>
</feature>
<dbReference type="InterPro" id="IPR001138">
    <property type="entry name" value="Zn2Cys6_DnaBD"/>
</dbReference>
<comment type="caution">
    <text evidence="4">The sequence shown here is derived from an EMBL/GenBank/DDBJ whole genome shotgun (WGS) entry which is preliminary data.</text>
</comment>
<dbReference type="CDD" id="cd12148">
    <property type="entry name" value="fungal_TF_MHR"/>
    <property type="match status" value="1"/>
</dbReference>
<dbReference type="PROSITE" id="PS50048">
    <property type="entry name" value="ZN2_CY6_FUNGAL_2"/>
    <property type="match status" value="1"/>
</dbReference>
<dbReference type="EMBL" id="MU860206">
    <property type="protein sequence ID" value="KAK4236221.1"/>
    <property type="molecule type" value="Genomic_DNA"/>
</dbReference>
<dbReference type="SUPFAM" id="SSF57701">
    <property type="entry name" value="Zn2/Cys6 DNA-binding domain"/>
    <property type="match status" value="1"/>
</dbReference>
<dbReference type="GO" id="GO:0008270">
    <property type="term" value="F:zinc ion binding"/>
    <property type="evidence" value="ECO:0007669"/>
    <property type="project" value="InterPro"/>
</dbReference>
<feature type="compositionally biased region" description="Polar residues" evidence="2">
    <location>
        <begin position="188"/>
        <end position="204"/>
    </location>
</feature>
<dbReference type="GO" id="GO:0000976">
    <property type="term" value="F:transcription cis-regulatory region binding"/>
    <property type="evidence" value="ECO:0007669"/>
    <property type="project" value="TreeGrafter"/>
</dbReference>
<evidence type="ECO:0000256" key="1">
    <source>
        <dbReference type="ARBA" id="ARBA00023242"/>
    </source>
</evidence>
<gene>
    <name evidence="4" type="ORF">C8A03DRAFT_45752</name>
</gene>
<feature type="region of interest" description="Disordered" evidence="2">
    <location>
        <begin position="263"/>
        <end position="284"/>
    </location>
</feature>
<dbReference type="PROSITE" id="PS00463">
    <property type="entry name" value="ZN2_CY6_FUNGAL_1"/>
    <property type="match status" value="1"/>
</dbReference>
<dbReference type="GO" id="GO:0000981">
    <property type="term" value="F:DNA-binding transcription factor activity, RNA polymerase II-specific"/>
    <property type="evidence" value="ECO:0007669"/>
    <property type="project" value="InterPro"/>
</dbReference>
<feature type="region of interest" description="Disordered" evidence="2">
    <location>
        <begin position="31"/>
        <end position="52"/>
    </location>
</feature>
<evidence type="ECO:0000313" key="4">
    <source>
        <dbReference type="EMBL" id="KAK4236221.1"/>
    </source>
</evidence>